<keyword evidence="7" id="KW-0479">Metal-binding</keyword>
<dbReference type="STRING" id="1642646.ING2E5A_0934"/>
<comment type="subcellular location">
    <subcellularLocation>
        <location evidence="7">Cytoplasm</location>
    </subcellularLocation>
</comment>
<reference evidence="8 9" key="1">
    <citation type="submission" date="2016-08" db="EMBL/GenBank/DDBJ databases">
        <authorList>
            <person name="Seilhamer J.J."/>
        </authorList>
    </citation>
    <scope>NUCLEOTIDE SEQUENCE [LARGE SCALE GENOMIC DNA]</scope>
    <source>
        <strain evidence="8">ING2-E5A</strain>
    </source>
</reference>
<dbReference type="SUPFAM" id="SSF52540">
    <property type="entry name" value="P-loop containing nucleoside triphosphate hydrolases"/>
    <property type="match status" value="1"/>
</dbReference>
<dbReference type="GO" id="GO:0009073">
    <property type="term" value="P:aromatic amino acid family biosynthetic process"/>
    <property type="evidence" value="ECO:0007669"/>
    <property type="project" value="UniProtKB-KW"/>
</dbReference>
<keyword evidence="2 7" id="KW-0808">Transferase</keyword>
<evidence type="ECO:0000256" key="7">
    <source>
        <dbReference type="HAMAP-Rule" id="MF_00109"/>
    </source>
</evidence>
<feature type="binding site" evidence="7">
    <location>
        <position position="79"/>
    </location>
    <ligand>
        <name>substrate</name>
    </ligand>
</feature>
<evidence type="ECO:0000256" key="6">
    <source>
        <dbReference type="ARBA" id="ARBA00023141"/>
    </source>
</evidence>
<keyword evidence="1 7" id="KW-0028">Amino-acid biosynthesis</keyword>
<dbReference type="GO" id="GO:0000287">
    <property type="term" value="F:magnesium ion binding"/>
    <property type="evidence" value="ECO:0007669"/>
    <property type="project" value="UniProtKB-UniRule"/>
</dbReference>
<feature type="binding site" evidence="7">
    <location>
        <position position="33"/>
    </location>
    <ligand>
        <name>substrate</name>
    </ligand>
</feature>
<dbReference type="KEGG" id="pmuc:ING2E5A_0934"/>
<dbReference type="HAMAP" id="MF_00109">
    <property type="entry name" value="Shikimate_kinase"/>
    <property type="match status" value="1"/>
</dbReference>
<feature type="binding site" evidence="7">
    <location>
        <position position="15"/>
    </location>
    <ligand>
        <name>Mg(2+)</name>
        <dbReference type="ChEBI" id="CHEBI:18420"/>
    </ligand>
</feature>
<sequence>MIRIYLIGYMGVGKTTVGKKLAQLFDIGFVDLDKFIENRYHKTVPEIFAERGEEEFRLIEQKALIEVSSIEDVVISTGGGTPCFFDNVGLMNETGITVYIHAEPDELAARLRASKNIRPVVAGKSGEELTAFIASHLKDREKFYNQAQIVYKTDRLITKDEIHLTVEGIAHEIKKLLK</sequence>
<keyword evidence="4 7" id="KW-0418">Kinase</keyword>
<feature type="binding site" evidence="7">
    <location>
        <position position="118"/>
    </location>
    <ligand>
        <name>ATP</name>
        <dbReference type="ChEBI" id="CHEBI:30616"/>
    </ligand>
</feature>
<dbReference type="EC" id="2.7.1.71" evidence="7"/>
<dbReference type="GO" id="GO:0004765">
    <property type="term" value="F:shikimate kinase activity"/>
    <property type="evidence" value="ECO:0007669"/>
    <property type="project" value="UniProtKB-UniRule"/>
</dbReference>
<organism evidence="8 9">
    <name type="scientific">Petrimonas mucosa</name>
    <dbReference type="NCBI Taxonomy" id="1642646"/>
    <lineage>
        <taxon>Bacteria</taxon>
        <taxon>Pseudomonadati</taxon>
        <taxon>Bacteroidota</taxon>
        <taxon>Bacteroidia</taxon>
        <taxon>Bacteroidales</taxon>
        <taxon>Dysgonomonadaceae</taxon>
        <taxon>Petrimonas</taxon>
    </lineage>
</organism>
<keyword evidence="7" id="KW-0460">Magnesium</keyword>
<evidence type="ECO:0000256" key="3">
    <source>
        <dbReference type="ARBA" id="ARBA00022741"/>
    </source>
</evidence>
<keyword evidence="9" id="KW-1185">Reference proteome</keyword>
<dbReference type="PRINTS" id="PR01100">
    <property type="entry name" value="SHIKIMTKNASE"/>
</dbReference>
<comment type="catalytic activity">
    <reaction evidence="7">
        <text>shikimate + ATP = 3-phosphoshikimate + ADP + H(+)</text>
        <dbReference type="Rhea" id="RHEA:13121"/>
        <dbReference type="ChEBI" id="CHEBI:15378"/>
        <dbReference type="ChEBI" id="CHEBI:30616"/>
        <dbReference type="ChEBI" id="CHEBI:36208"/>
        <dbReference type="ChEBI" id="CHEBI:145989"/>
        <dbReference type="ChEBI" id="CHEBI:456216"/>
        <dbReference type="EC" id="2.7.1.71"/>
    </reaction>
</comment>
<protein>
    <recommendedName>
        <fullName evidence="7">Shikimate kinase</fullName>
        <shortName evidence="7">SK</shortName>
        <ecNumber evidence="7">2.7.1.71</ecNumber>
    </recommendedName>
</protein>
<dbReference type="InterPro" id="IPR027417">
    <property type="entry name" value="P-loop_NTPase"/>
</dbReference>
<dbReference type="RefSeq" id="WP_071136369.1">
    <property type="nucleotide sequence ID" value="NZ_JBASDY010000235.1"/>
</dbReference>
<comment type="function">
    <text evidence="7">Catalyzes the specific phosphorylation of the 3-hydroxyl group of shikimic acid using ATP as a cosubstrate.</text>
</comment>
<evidence type="ECO:0000256" key="2">
    <source>
        <dbReference type="ARBA" id="ARBA00022679"/>
    </source>
</evidence>
<keyword evidence="7" id="KW-0963">Cytoplasm</keyword>
<dbReference type="GO" id="GO:0008652">
    <property type="term" value="P:amino acid biosynthetic process"/>
    <property type="evidence" value="ECO:0007669"/>
    <property type="project" value="UniProtKB-KW"/>
</dbReference>
<comment type="pathway">
    <text evidence="7">Metabolic intermediate biosynthesis; chorismate biosynthesis; chorismate from D-erythrose 4-phosphate and phosphoenolpyruvate: step 5/7.</text>
</comment>
<feature type="binding site" evidence="7">
    <location>
        <position position="57"/>
    </location>
    <ligand>
        <name>substrate</name>
    </ligand>
</feature>
<gene>
    <name evidence="7 8" type="primary">aroK</name>
    <name evidence="8" type="ORF">ING2E5A_0934</name>
</gene>
<comment type="similarity">
    <text evidence="7">Belongs to the shikimate kinase family.</text>
</comment>
<dbReference type="NCBIfam" id="NF010555">
    <property type="entry name" value="PRK13949.1"/>
    <property type="match status" value="1"/>
</dbReference>
<dbReference type="CDD" id="cd00464">
    <property type="entry name" value="SK"/>
    <property type="match status" value="1"/>
</dbReference>
<keyword evidence="6 7" id="KW-0057">Aromatic amino acid biosynthesis</keyword>
<dbReference type="Pfam" id="PF01202">
    <property type="entry name" value="SKI"/>
    <property type="match status" value="1"/>
</dbReference>
<evidence type="ECO:0000256" key="1">
    <source>
        <dbReference type="ARBA" id="ARBA00022605"/>
    </source>
</evidence>
<feature type="binding site" evidence="7">
    <location>
        <position position="140"/>
    </location>
    <ligand>
        <name>substrate</name>
    </ligand>
</feature>
<dbReference type="Proteomes" id="UP000178485">
    <property type="component" value="Chromosome i"/>
</dbReference>
<evidence type="ECO:0000256" key="5">
    <source>
        <dbReference type="ARBA" id="ARBA00022840"/>
    </source>
</evidence>
<feature type="binding site" evidence="7">
    <location>
        <begin position="11"/>
        <end position="16"/>
    </location>
    <ligand>
        <name>ATP</name>
        <dbReference type="ChEBI" id="CHEBI:30616"/>
    </ligand>
</feature>
<dbReference type="PANTHER" id="PTHR21087:SF16">
    <property type="entry name" value="SHIKIMATE KINASE 1, CHLOROPLASTIC"/>
    <property type="match status" value="1"/>
</dbReference>
<accession>A0A1G4G5J6</accession>
<dbReference type="InterPro" id="IPR031322">
    <property type="entry name" value="Shikimate/glucono_kinase"/>
</dbReference>
<evidence type="ECO:0000313" key="8">
    <source>
        <dbReference type="EMBL" id="SCM56553.1"/>
    </source>
</evidence>
<dbReference type="UniPathway" id="UPA00053">
    <property type="reaction ID" value="UER00088"/>
</dbReference>
<dbReference type="AlphaFoldDB" id="A0A1G4G5J6"/>
<dbReference type="EMBL" id="LT608328">
    <property type="protein sequence ID" value="SCM56553.1"/>
    <property type="molecule type" value="Genomic_DNA"/>
</dbReference>
<proteinExistence type="inferred from homology"/>
<keyword evidence="5 7" id="KW-0067">ATP-binding</keyword>
<evidence type="ECO:0000256" key="4">
    <source>
        <dbReference type="ARBA" id="ARBA00022777"/>
    </source>
</evidence>
<dbReference type="GO" id="GO:0005524">
    <property type="term" value="F:ATP binding"/>
    <property type="evidence" value="ECO:0007669"/>
    <property type="project" value="UniProtKB-UniRule"/>
</dbReference>
<comment type="cofactor">
    <cofactor evidence="7">
        <name>Mg(2+)</name>
        <dbReference type="ChEBI" id="CHEBI:18420"/>
    </cofactor>
    <text evidence="7">Binds 1 Mg(2+) ion per subunit.</text>
</comment>
<comment type="caution">
    <text evidence="7">Lacks conserved residue(s) required for the propagation of feature annotation.</text>
</comment>
<comment type="subunit">
    <text evidence="7">Monomer.</text>
</comment>
<name>A0A1G4G5J6_9BACT</name>
<keyword evidence="3 7" id="KW-0547">Nucleotide-binding</keyword>
<dbReference type="GO" id="GO:0005829">
    <property type="term" value="C:cytosol"/>
    <property type="evidence" value="ECO:0007669"/>
    <property type="project" value="TreeGrafter"/>
</dbReference>
<dbReference type="Gene3D" id="3.40.50.300">
    <property type="entry name" value="P-loop containing nucleotide triphosphate hydrolases"/>
    <property type="match status" value="1"/>
</dbReference>
<dbReference type="GO" id="GO:0009423">
    <property type="term" value="P:chorismate biosynthetic process"/>
    <property type="evidence" value="ECO:0007669"/>
    <property type="project" value="UniProtKB-UniRule"/>
</dbReference>
<evidence type="ECO:0000313" key="9">
    <source>
        <dbReference type="Proteomes" id="UP000178485"/>
    </source>
</evidence>
<dbReference type="PANTHER" id="PTHR21087">
    <property type="entry name" value="SHIKIMATE KINASE"/>
    <property type="match status" value="1"/>
</dbReference>
<dbReference type="InterPro" id="IPR000623">
    <property type="entry name" value="Shikimate_kinase/TSH1"/>
</dbReference>